<feature type="compositionally biased region" description="Basic and acidic residues" evidence="3">
    <location>
        <begin position="449"/>
        <end position="467"/>
    </location>
</feature>
<dbReference type="PANTHER" id="PTHR22691:SF8">
    <property type="entry name" value="PROTEIN SPT2 HOMOLOG"/>
    <property type="match status" value="1"/>
</dbReference>
<comment type="similarity">
    <text evidence="1">Belongs to the SPT2 family.</text>
</comment>
<dbReference type="Proteomes" id="UP000246740">
    <property type="component" value="Unassembled WGS sequence"/>
</dbReference>
<dbReference type="PANTHER" id="PTHR22691">
    <property type="entry name" value="YEAST SPT2-RELATED"/>
    <property type="match status" value="1"/>
</dbReference>
<organism evidence="4 5">
    <name type="scientific">Testicularia cyperi</name>
    <dbReference type="NCBI Taxonomy" id="1882483"/>
    <lineage>
        <taxon>Eukaryota</taxon>
        <taxon>Fungi</taxon>
        <taxon>Dikarya</taxon>
        <taxon>Basidiomycota</taxon>
        <taxon>Ustilaginomycotina</taxon>
        <taxon>Ustilaginomycetes</taxon>
        <taxon>Ustilaginales</taxon>
        <taxon>Anthracoideaceae</taxon>
        <taxon>Testicularia</taxon>
    </lineage>
</organism>
<dbReference type="EMBL" id="KZ819191">
    <property type="protein sequence ID" value="PWZ01108.1"/>
    <property type="molecule type" value="Genomic_DNA"/>
</dbReference>
<gene>
    <name evidence="4" type="ORF">BCV70DRAFT_199475</name>
</gene>
<feature type="compositionally biased region" description="Basic and acidic residues" evidence="3">
    <location>
        <begin position="483"/>
        <end position="500"/>
    </location>
</feature>
<keyword evidence="5" id="KW-1185">Reference proteome</keyword>
<feature type="compositionally biased region" description="Basic and acidic residues" evidence="3">
    <location>
        <begin position="259"/>
        <end position="278"/>
    </location>
</feature>
<dbReference type="AlphaFoldDB" id="A0A317XT78"/>
<dbReference type="Pfam" id="PF08243">
    <property type="entry name" value="SPT2"/>
    <property type="match status" value="1"/>
</dbReference>
<feature type="compositionally biased region" description="Low complexity" evidence="3">
    <location>
        <begin position="514"/>
        <end position="525"/>
    </location>
</feature>
<dbReference type="GO" id="GO:0003677">
    <property type="term" value="F:DNA binding"/>
    <property type="evidence" value="ECO:0007669"/>
    <property type="project" value="TreeGrafter"/>
</dbReference>
<feature type="region of interest" description="Disordered" evidence="3">
    <location>
        <begin position="579"/>
        <end position="632"/>
    </location>
</feature>
<evidence type="ECO:0000313" key="4">
    <source>
        <dbReference type="EMBL" id="PWZ01108.1"/>
    </source>
</evidence>
<feature type="compositionally biased region" description="Low complexity" evidence="3">
    <location>
        <begin position="160"/>
        <end position="177"/>
    </location>
</feature>
<reference evidence="4 5" key="1">
    <citation type="journal article" date="2018" name="Mol. Biol. Evol.">
        <title>Broad Genomic Sampling Reveals a Smut Pathogenic Ancestry of the Fungal Clade Ustilaginomycotina.</title>
        <authorList>
            <person name="Kijpornyongpan T."/>
            <person name="Mondo S.J."/>
            <person name="Barry K."/>
            <person name="Sandor L."/>
            <person name="Lee J."/>
            <person name="Lipzen A."/>
            <person name="Pangilinan J."/>
            <person name="LaButti K."/>
            <person name="Hainaut M."/>
            <person name="Henrissat B."/>
            <person name="Grigoriev I.V."/>
            <person name="Spatafora J.W."/>
            <person name="Aime M.C."/>
        </authorList>
    </citation>
    <scope>NUCLEOTIDE SEQUENCE [LARGE SCALE GENOMIC DNA]</scope>
    <source>
        <strain evidence="4 5">MCA 3645</strain>
    </source>
</reference>
<dbReference type="GO" id="GO:0005730">
    <property type="term" value="C:nucleolus"/>
    <property type="evidence" value="ECO:0007669"/>
    <property type="project" value="TreeGrafter"/>
</dbReference>
<feature type="compositionally biased region" description="Acidic residues" evidence="3">
    <location>
        <begin position="540"/>
        <end position="557"/>
    </location>
</feature>
<dbReference type="InParanoid" id="A0A317XT78"/>
<feature type="compositionally biased region" description="Basic and acidic residues" evidence="3">
    <location>
        <begin position="12"/>
        <end position="54"/>
    </location>
</feature>
<keyword evidence="2" id="KW-0175">Coiled coil</keyword>
<dbReference type="OrthoDB" id="6259853at2759"/>
<protein>
    <submittedName>
        <fullName evidence="4">SPT2-domain-containing protein</fullName>
    </submittedName>
</protein>
<evidence type="ECO:0000256" key="3">
    <source>
        <dbReference type="SAM" id="MobiDB-lite"/>
    </source>
</evidence>
<proteinExistence type="inferred from homology"/>
<feature type="compositionally biased region" description="Low complexity" evidence="3">
    <location>
        <begin position="202"/>
        <end position="223"/>
    </location>
</feature>
<dbReference type="GO" id="GO:0042393">
    <property type="term" value="F:histone binding"/>
    <property type="evidence" value="ECO:0007669"/>
    <property type="project" value="TreeGrafter"/>
</dbReference>
<feature type="compositionally biased region" description="Basic and acidic residues" evidence="3">
    <location>
        <begin position="287"/>
        <end position="328"/>
    </location>
</feature>
<accession>A0A317XT78</accession>
<name>A0A317XT78_9BASI</name>
<evidence type="ECO:0000256" key="1">
    <source>
        <dbReference type="ARBA" id="ARBA00006461"/>
    </source>
</evidence>
<dbReference type="GO" id="GO:0006360">
    <property type="term" value="P:transcription by RNA polymerase I"/>
    <property type="evidence" value="ECO:0007669"/>
    <property type="project" value="TreeGrafter"/>
</dbReference>
<dbReference type="GO" id="GO:0006334">
    <property type="term" value="P:nucleosome assembly"/>
    <property type="evidence" value="ECO:0007669"/>
    <property type="project" value="TreeGrafter"/>
</dbReference>
<feature type="compositionally biased region" description="Basic and acidic residues" evidence="3">
    <location>
        <begin position="186"/>
        <end position="198"/>
    </location>
</feature>
<evidence type="ECO:0000256" key="2">
    <source>
        <dbReference type="ARBA" id="ARBA00023054"/>
    </source>
</evidence>
<dbReference type="InterPro" id="IPR013256">
    <property type="entry name" value="Chromatin_SPT2"/>
</dbReference>
<sequence>MSSYAKLKELAMKRAEEEQAALNRERELKEKDAAAKRAAREAHEREAREREKKILVQKMARQKEDEQREKARREEALRLKHAKIEDEAASASATGSSTSTAARLAPRKKSKASGSTKKIDISGYNDSSSKPSQSASRRKRKAEQDDFVGNRYDPDDRSRPSSSSSSQRERASTSSSSPRKKSVPLTREEKQAARRAREFGVLPRISSLSRSASNSALSPRASSGNGDHDSESARRGGPRAKLGGDPGLVALGTKKRDHRTIDEIERDLRRLKEAKGEGRSGGPTAAELEREAALLRRQKAMEEKRRADQRAKDEAAKRASQGGEKKQGDDDDDLFGSDSDMEKKTVAAKATPSLQKDRATALQLASVKDRNGSGSASGPDRGVARNGERSLPSIPRTELPSFSRAGGINPADFLPGAAIRPEAMARLAHKVKKASASPGSTPPPPAASRKSDNATDNSTKRGKDVKTKNGTAATDPGPASTAPKRETARDRFIREQEAKKQAGAAKTNGNGDVAGARPSGRPSSGRAREDAYSSEYSSQDPDEYDSYDDEDDEEDDAGGASNYREEIWKIFGKDRKAYASRVVDSDDDMEADAESLLREEMQSAKQARQEDLREEQLERERERQKALRKKRG</sequence>
<feature type="compositionally biased region" description="Low complexity" evidence="3">
    <location>
        <begin position="89"/>
        <end position="102"/>
    </location>
</feature>
<evidence type="ECO:0000313" key="5">
    <source>
        <dbReference type="Proteomes" id="UP000246740"/>
    </source>
</evidence>
<feature type="region of interest" description="Disordered" evidence="3">
    <location>
        <begin position="12"/>
        <end position="564"/>
    </location>
</feature>
<dbReference type="STRING" id="1882483.A0A317XT78"/>
<feature type="compositionally biased region" description="Basic and acidic residues" evidence="3">
    <location>
        <begin position="61"/>
        <end position="86"/>
    </location>
</feature>
<dbReference type="SMART" id="SM00784">
    <property type="entry name" value="SPT2"/>
    <property type="match status" value="1"/>
</dbReference>
<feature type="compositionally biased region" description="Basic and acidic residues" evidence="3">
    <location>
        <begin position="595"/>
        <end position="625"/>
    </location>
</feature>